<dbReference type="Proteomes" id="UP000315827">
    <property type="component" value="Unassembled WGS sequence"/>
</dbReference>
<keyword evidence="1" id="KW-0812">Transmembrane</keyword>
<keyword evidence="1" id="KW-1133">Transmembrane helix</keyword>
<dbReference type="EMBL" id="VOHW01000001">
    <property type="protein sequence ID" value="TWV64050.1"/>
    <property type="molecule type" value="Genomic_DNA"/>
</dbReference>
<evidence type="ECO:0000313" key="2">
    <source>
        <dbReference type="EMBL" id="TWV64050.1"/>
    </source>
</evidence>
<protein>
    <submittedName>
        <fullName evidence="2">Uncharacterized protein</fullName>
    </submittedName>
</protein>
<evidence type="ECO:0000256" key="1">
    <source>
        <dbReference type="SAM" id="Phobius"/>
    </source>
</evidence>
<accession>A0A5C6KL16</accession>
<comment type="caution">
    <text evidence="2">The sequence shown here is derived from an EMBL/GenBank/DDBJ whole genome shotgun (WGS) entry which is preliminary data.</text>
</comment>
<evidence type="ECO:0000313" key="3">
    <source>
        <dbReference type="Proteomes" id="UP000315827"/>
    </source>
</evidence>
<gene>
    <name evidence="2" type="ORF">FSA05_00035</name>
</gene>
<dbReference type="AlphaFoldDB" id="A0A5C6KL16"/>
<dbReference type="RefSeq" id="WP_146374651.1">
    <property type="nucleotide sequence ID" value="NZ_VOHW01000001.1"/>
</dbReference>
<reference evidence="2 3" key="1">
    <citation type="submission" date="2019-07" db="EMBL/GenBank/DDBJ databases">
        <title>Genome sequencing of Parabacteroides distasonis iSURF_7.</title>
        <authorList>
            <person name="Degefu H.N."/>
            <person name="Ruoff K.L."/>
            <person name="Price C.E."/>
            <person name="Valls R.A."/>
            <person name="O'Toole G.A."/>
        </authorList>
    </citation>
    <scope>NUCLEOTIDE SEQUENCE [LARGE SCALE GENOMIC DNA]</scope>
    <source>
        <strain evidence="2 3">CFPLTA003_1B</strain>
    </source>
</reference>
<sequence>MEATLNILSIIIIVFGILQIILFFKMWKMTNDVDSIKSKLHECKDEYKEYELLMISGKYDVVYQILIDKLSKEIHDAYKSFNESYYEKEVNRLLDIYKPKFQKIGKEIPEHLSKCLNNEYVKTLLQ</sequence>
<name>A0A5C6KL16_PARDI</name>
<keyword evidence="1" id="KW-0472">Membrane</keyword>
<feature type="transmembrane region" description="Helical" evidence="1">
    <location>
        <begin position="6"/>
        <end position="27"/>
    </location>
</feature>
<organism evidence="2 3">
    <name type="scientific">Parabacteroides distasonis</name>
    <dbReference type="NCBI Taxonomy" id="823"/>
    <lineage>
        <taxon>Bacteria</taxon>
        <taxon>Pseudomonadati</taxon>
        <taxon>Bacteroidota</taxon>
        <taxon>Bacteroidia</taxon>
        <taxon>Bacteroidales</taxon>
        <taxon>Tannerellaceae</taxon>
        <taxon>Parabacteroides</taxon>
    </lineage>
</organism>
<proteinExistence type="predicted"/>